<name>A0A0B6ZN24_9EUPU</name>
<accession>A0A0B6ZN24</accession>
<protein>
    <submittedName>
        <fullName evidence="1">Uncharacterized protein</fullName>
    </submittedName>
</protein>
<evidence type="ECO:0000313" key="1">
    <source>
        <dbReference type="EMBL" id="CEK69792.1"/>
    </source>
</evidence>
<feature type="non-terminal residue" evidence="1">
    <location>
        <position position="1"/>
    </location>
</feature>
<gene>
    <name evidence="1" type="primary">ORF71608</name>
</gene>
<sequence length="115" mass="12435">ESRTLRQKVGRAFSINKTPSKLTRAFSGIVHGLSPFSKDSKRYDSGGIRKLASNIDLTQDNLSGSSDTISLGTYSLQDSGSTTSSMAGSPQRLALPQHFFATAKNHLQTSRSPFK</sequence>
<organism evidence="1">
    <name type="scientific">Arion vulgaris</name>
    <dbReference type="NCBI Taxonomy" id="1028688"/>
    <lineage>
        <taxon>Eukaryota</taxon>
        <taxon>Metazoa</taxon>
        <taxon>Spiralia</taxon>
        <taxon>Lophotrochozoa</taxon>
        <taxon>Mollusca</taxon>
        <taxon>Gastropoda</taxon>
        <taxon>Heterobranchia</taxon>
        <taxon>Euthyneura</taxon>
        <taxon>Panpulmonata</taxon>
        <taxon>Eupulmonata</taxon>
        <taxon>Stylommatophora</taxon>
        <taxon>Helicina</taxon>
        <taxon>Arionoidea</taxon>
        <taxon>Arionidae</taxon>
        <taxon>Arion</taxon>
    </lineage>
</organism>
<dbReference type="EMBL" id="HACG01022927">
    <property type="protein sequence ID" value="CEK69792.1"/>
    <property type="molecule type" value="Transcribed_RNA"/>
</dbReference>
<reference evidence="1" key="1">
    <citation type="submission" date="2014-12" db="EMBL/GenBank/DDBJ databases">
        <title>Insight into the proteome of Arion vulgaris.</title>
        <authorList>
            <person name="Aradska J."/>
            <person name="Bulat T."/>
            <person name="Smidak R."/>
            <person name="Sarate P."/>
            <person name="Gangsoo J."/>
            <person name="Sialana F."/>
            <person name="Bilban M."/>
            <person name="Lubec G."/>
        </authorList>
    </citation>
    <scope>NUCLEOTIDE SEQUENCE</scope>
    <source>
        <tissue evidence="1">Skin</tissue>
    </source>
</reference>
<dbReference type="AlphaFoldDB" id="A0A0B6ZN24"/>
<feature type="non-terminal residue" evidence="1">
    <location>
        <position position="115"/>
    </location>
</feature>
<proteinExistence type="predicted"/>